<name>A0AAP0ICL7_9MAGN</name>
<gene>
    <name evidence="2" type="ORF">Scep_020157</name>
</gene>
<proteinExistence type="predicted"/>
<evidence type="ECO:0000256" key="1">
    <source>
        <dbReference type="SAM" id="MobiDB-lite"/>
    </source>
</evidence>
<dbReference type="EMBL" id="JBBNAG010000008">
    <property type="protein sequence ID" value="KAK9112638.1"/>
    <property type="molecule type" value="Genomic_DNA"/>
</dbReference>
<reference evidence="2 3" key="1">
    <citation type="submission" date="2024-01" db="EMBL/GenBank/DDBJ databases">
        <title>Genome assemblies of Stephania.</title>
        <authorList>
            <person name="Yang L."/>
        </authorList>
    </citation>
    <scope>NUCLEOTIDE SEQUENCE [LARGE SCALE GENOMIC DNA]</scope>
    <source>
        <strain evidence="2">JXDWG</strain>
        <tissue evidence="2">Leaf</tissue>
    </source>
</reference>
<protein>
    <submittedName>
        <fullName evidence="2">Uncharacterized protein</fullName>
    </submittedName>
</protein>
<sequence>MGESSTEQCRVEVEGPRVVNFFSGEEAMKSAVKSSGSTLDGGGKRSSEYGRGRGISGGAVKCVEIGKNTNDESTRRADTRHRKTKARGANVIRYPKVVLAVNDGY</sequence>
<dbReference type="AlphaFoldDB" id="A0AAP0ICL7"/>
<organism evidence="2 3">
    <name type="scientific">Stephania cephalantha</name>
    <dbReference type="NCBI Taxonomy" id="152367"/>
    <lineage>
        <taxon>Eukaryota</taxon>
        <taxon>Viridiplantae</taxon>
        <taxon>Streptophyta</taxon>
        <taxon>Embryophyta</taxon>
        <taxon>Tracheophyta</taxon>
        <taxon>Spermatophyta</taxon>
        <taxon>Magnoliopsida</taxon>
        <taxon>Ranunculales</taxon>
        <taxon>Menispermaceae</taxon>
        <taxon>Menispermoideae</taxon>
        <taxon>Cissampelideae</taxon>
        <taxon>Stephania</taxon>
    </lineage>
</organism>
<comment type="caution">
    <text evidence="2">The sequence shown here is derived from an EMBL/GenBank/DDBJ whole genome shotgun (WGS) entry which is preliminary data.</text>
</comment>
<dbReference type="Proteomes" id="UP001419268">
    <property type="component" value="Unassembled WGS sequence"/>
</dbReference>
<evidence type="ECO:0000313" key="3">
    <source>
        <dbReference type="Proteomes" id="UP001419268"/>
    </source>
</evidence>
<feature type="region of interest" description="Disordered" evidence="1">
    <location>
        <begin position="67"/>
        <end position="86"/>
    </location>
</feature>
<keyword evidence="3" id="KW-1185">Reference proteome</keyword>
<accession>A0AAP0ICL7</accession>
<feature type="compositionally biased region" description="Basic and acidic residues" evidence="1">
    <location>
        <begin position="42"/>
        <end position="51"/>
    </location>
</feature>
<evidence type="ECO:0000313" key="2">
    <source>
        <dbReference type="EMBL" id="KAK9112638.1"/>
    </source>
</evidence>
<feature type="region of interest" description="Disordered" evidence="1">
    <location>
        <begin position="33"/>
        <end position="53"/>
    </location>
</feature>